<evidence type="ECO:0000256" key="3">
    <source>
        <dbReference type="ARBA" id="ARBA00022679"/>
    </source>
</evidence>
<keyword evidence="3 10" id="KW-0808">Transferase</keyword>
<keyword evidence="7 10" id="KW-0067">ATP-binding</keyword>
<evidence type="ECO:0000256" key="7">
    <source>
        <dbReference type="ARBA" id="ARBA00022840"/>
    </source>
</evidence>
<dbReference type="NCBIfam" id="TIGR00159">
    <property type="entry name" value="diadenylate cyclase CdaA"/>
    <property type="match status" value="1"/>
</dbReference>
<evidence type="ECO:0000256" key="5">
    <source>
        <dbReference type="ARBA" id="ARBA00022695"/>
    </source>
</evidence>
<evidence type="ECO:0000259" key="12">
    <source>
        <dbReference type="PROSITE" id="PS51794"/>
    </source>
</evidence>
<dbReference type="GO" id="GO:0004016">
    <property type="term" value="F:adenylate cyclase activity"/>
    <property type="evidence" value="ECO:0007669"/>
    <property type="project" value="UniProtKB-UniRule"/>
</dbReference>
<dbReference type="HAMAP" id="MF_01499">
    <property type="entry name" value="DacA"/>
    <property type="match status" value="1"/>
</dbReference>
<feature type="transmembrane region" description="Helical" evidence="10">
    <location>
        <begin position="12"/>
        <end position="28"/>
    </location>
</feature>
<evidence type="ECO:0000313" key="17">
    <source>
        <dbReference type="Proteomes" id="UP000294726"/>
    </source>
</evidence>
<dbReference type="FunFam" id="3.40.1700.10:FF:000002">
    <property type="entry name" value="Diadenylate cyclase"/>
    <property type="match status" value="1"/>
</dbReference>
<dbReference type="InterPro" id="IPR050338">
    <property type="entry name" value="DisA"/>
</dbReference>
<gene>
    <name evidence="15" type="primary">cdaA</name>
    <name evidence="10" type="synonym">dacA</name>
    <name evidence="14" type="ORF">ATX59_08215</name>
    <name evidence="13" type="ORF">GA838_00490</name>
    <name evidence="15" type="ORF">OENI_1684</name>
</gene>
<dbReference type="EC" id="2.7.7.85" evidence="10"/>
<comment type="function">
    <text evidence="10">Catalyzes the condensation of 2 ATP molecules into cyclic di-AMP (c-di-AMP), a second messenger used to regulate differing processes in different bacteria.</text>
</comment>
<reference evidence="14 16" key="1">
    <citation type="journal article" date="2016" name="BMC Genomics">
        <title>Consensus pan-genome assembly of the specialised wine bacterium Oenococcus oeni.</title>
        <authorList>
            <person name="Sternes P.R."/>
            <person name="Borneman A.R."/>
        </authorList>
    </citation>
    <scope>NUCLEOTIDE SEQUENCE [LARGE SCALE GENOMIC DNA]</scope>
    <source>
        <strain evidence="14 16">AWRIB661</strain>
    </source>
</reference>
<keyword evidence="9 10" id="KW-0472">Membrane</keyword>
<dbReference type="PANTHER" id="PTHR34185">
    <property type="entry name" value="DIADENYLATE CYCLASE"/>
    <property type="match status" value="1"/>
</dbReference>
<evidence type="ECO:0000256" key="8">
    <source>
        <dbReference type="ARBA" id="ARBA00022989"/>
    </source>
</evidence>
<dbReference type="SUPFAM" id="SSF143597">
    <property type="entry name" value="YojJ-like"/>
    <property type="match status" value="1"/>
</dbReference>
<dbReference type="Proteomes" id="UP001281024">
    <property type="component" value="Unassembled WGS sequence"/>
</dbReference>
<keyword evidence="2 10" id="KW-1003">Cell membrane</keyword>
<keyword evidence="6 10" id="KW-0547">Nucleotide-binding</keyword>
<comment type="subunit">
    <text evidence="10">Probably a homodimer.</text>
</comment>
<feature type="region of interest" description="Disordered" evidence="11">
    <location>
        <begin position="274"/>
        <end position="297"/>
    </location>
</feature>
<feature type="transmembrane region" description="Helical" evidence="10">
    <location>
        <begin position="40"/>
        <end position="58"/>
    </location>
</feature>
<dbReference type="Proteomes" id="UP000294726">
    <property type="component" value="Chromosome"/>
</dbReference>
<evidence type="ECO:0000313" key="13">
    <source>
        <dbReference type="EMBL" id="MDV7714260.1"/>
    </source>
</evidence>
<evidence type="ECO:0000256" key="1">
    <source>
        <dbReference type="ARBA" id="ARBA00000877"/>
    </source>
</evidence>
<dbReference type="GO" id="GO:0106408">
    <property type="term" value="F:diadenylate cyclase activity"/>
    <property type="evidence" value="ECO:0007669"/>
    <property type="project" value="UniProtKB-EC"/>
</dbReference>
<keyword evidence="4 10" id="KW-0812">Transmembrane</keyword>
<evidence type="ECO:0000313" key="16">
    <source>
        <dbReference type="Proteomes" id="UP000181728"/>
    </source>
</evidence>
<dbReference type="EMBL" id="MLOK01000054">
    <property type="protein sequence ID" value="OIM20550.1"/>
    <property type="molecule type" value="Genomic_DNA"/>
</dbReference>
<keyword evidence="8 10" id="KW-1133">Transmembrane helix</keyword>
<dbReference type="GO" id="GO:0005524">
    <property type="term" value="F:ATP binding"/>
    <property type="evidence" value="ECO:0007669"/>
    <property type="project" value="UniProtKB-UniRule"/>
</dbReference>
<keyword evidence="5 10" id="KW-0548">Nucleotidyltransferase</keyword>
<dbReference type="PIRSF" id="PIRSF004793">
    <property type="entry name" value="UCP004793"/>
    <property type="match status" value="1"/>
</dbReference>
<feature type="domain" description="DAC" evidence="12">
    <location>
        <begin position="82"/>
        <end position="241"/>
    </location>
</feature>
<evidence type="ECO:0000256" key="4">
    <source>
        <dbReference type="ARBA" id="ARBA00022692"/>
    </source>
</evidence>
<evidence type="ECO:0000256" key="9">
    <source>
        <dbReference type="ARBA" id="ARBA00023136"/>
    </source>
</evidence>
<comment type="caution">
    <text evidence="10">Lacks conserved residue(s) required for the propagation of feature annotation.</text>
</comment>
<organism evidence="15 17">
    <name type="scientific">Oenococcus oeni</name>
    <name type="common">Leuconostoc oenos</name>
    <dbReference type="NCBI Taxonomy" id="1247"/>
    <lineage>
        <taxon>Bacteria</taxon>
        <taxon>Bacillati</taxon>
        <taxon>Bacillota</taxon>
        <taxon>Bacilli</taxon>
        <taxon>Lactobacillales</taxon>
        <taxon>Lactobacillaceae</taxon>
        <taxon>Oenococcus</taxon>
    </lineage>
</organism>
<dbReference type="GO" id="GO:0006171">
    <property type="term" value="P:cAMP biosynthetic process"/>
    <property type="evidence" value="ECO:0007669"/>
    <property type="project" value="InterPro"/>
</dbReference>
<dbReference type="Pfam" id="PF02457">
    <property type="entry name" value="DAC"/>
    <property type="match status" value="1"/>
</dbReference>
<dbReference type="EMBL" id="LR031358">
    <property type="protein sequence ID" value="VDB99044.1"/>
    <property type="molecule type" value="Genomic_DNA"/>
</dbReference>
<evidence type="ECO:0000256" key="6">
    <source>
        <dbReference type="ARBA" id="ARBA00022741"/>
    </source>
</evidence>
<reference evidence="15 17" key="2">
    <citation type="submission" date="2018-08" db="EMBL/GenBank/DDBJ databases">
        <authorList>
            <person name="Lorentzen P. G. S. M."/>
        </authorList>
    </citation>
    <scope>NUCLEOTIDE SEQUENCE [LARGE SCALE GENOMIC DNA]</scope>
    <source>
        <strain evidence="15 17">CRBO_1381</strain>
    </source>
</reference>
<evidence type="ECO:0000313" key="15">
    <source>
        <dbReference type="EMBL" id="VDB99044.1"/>
    </source>
</evidence>
<protein>
    <recommendedName>
        <fullName evidence="10">Diadenylate cyclase</fullName>
        <shortName evidence="10">DAC</shortName>
        <ecNumber evidence="10">2.7.7.85</ecNumber>
    </recommendedName>
    <alternativeName>
        <fullName evidence="10">Cyclic-di-AMP synthase</fullName>
        <shortName evidence="10">c-di-AMP synthase</shortName>
    </alternativeName>
</protein>
<dbReference type="AlphaFoldDB" id="A0A483BE19"/>
<dbReference type="PANTHER" id="PTHR34185:SF1">
    <property type="entry name" value="DIADENYLATE CYCLASE"/>
    <property type="match status" value="1"/>
</dbReference>
<dbReference type="InterPro" id="IPR045585">
    <property type="entry name" value="CdaA_N"/>
</dbReference>
<dbReference type="Proteomes" id="UP000181728">
    <property type="component" value="Unassembled WGS sequence"/>
</dbReference>
<dbReference type="PROSITE" id="PS51794">
    <property type="entry name" value="DAC"/>
    <property type="match status" value="1"/>
</dbReference>
<dbReference type="RefSeq" id="WP_002816483.1">
    <property type="nucleotide sequence ID" value="NZ_CP014324.1"/>
</dbReference>
<dbReference type="InterPro" id="IPR036888">
    <property type="entry name" value="DNA_integrity_DisA_N_sf"/>
</dbReference>
<comment type="similarity">
    <text evidence="10">Belongs to the adenylate cyclase family. DacA/CdaA subfamily.</text>
</comment>
<dbReference type="Gene3D" id="3.40.1700.10">
    <property type="entry name" value="DNA integrity scanning protein, DisA, N-terminal domain"/>
    <property type="match status" value="1"/>
</dbReference>
<dbReference type="InterPro" id="IPR003390">
    <property type="entry name" value="DNA_integrity_scan_DisA_N"/>
</dbReference>
<reference evidence="13" key="3">
    <citation type="submission" date="2019-10" db="EMBL/GenBank/DDBJ databases">
        <title>Malate fermentation in French cider.</title>
        <authorList>
            <person name="Cousin F.J."/>
            <person name="Medina Fernandez S."/>
            <person name="Misery B."/>
            <person name="Laplace J.-M."/>
            <person name="Cretenet M."/>
        </authorList>
    </citation>
    <scope>NUCLEOTIDE SEQUENCE</scope>
    <source>
        <strain evidence="13">UCMA15129</strain>
    </source>
</reference>
<evidence type="ECO:0000256" key="2">
    <source>
        <dbReference type="ARBA" id="ARBA00022475"/>
    </source>
</evidence>
<proteinExistence type="inferred from homology"/>
<dbReference type="InterPro" id="IPR014046">
    <property type="entry name" value="C-di-AMP_synthase"/>
</dbReference>
<dbReference type="Pfam" id="PF19293">
    <property type="entry name" value="CdaA_N"/>
    <property type="match status" value="1"/>
</dbReference>
<evidence type="ECO:0000256" key="10">
    <source>
        <dbReference type="HAMAP-Rule" id="MF_01499"/>
    </source>
</evidence>
<sequence length="297" mass="32897">MNLIDIFTYENLVHLIDILVIWFVLYNIANWVRGTRAMQLVRGIVILIVVRLIAWWIGLDTVSWILDQVINWGPIALVVLFQQEIRRALENLGTRSFFRPAGPSVPSEEIVMTALDQALPYLSRRRIGALIAIEQETSLAEIIDTGITLDAQVSSALLINTFIPNTPLHDGAAIIRSDRLVAATAYLPLSSNPSTSKDLGTRHRAGLGLAESTDAIVIIVSEETGEVSIAQKGVLYRSLKPEKYDQFLRDRLITENEKNRSDVFANLASWVAGSSKKKNGNRHDDNSKGGSGSDEVH</sequence>
<dbReference type="InterPro" id="IPR034701">
    <property type="entry name" value="CdaA"/>
</dbReference>
<comment type="catalytic activity">
    <reaction evidence="1 10">
        <text>2 ATP = 3',3'-c-di-AMP + 2 diphosphate</text>
        <dbReference type="Rhea" id="RHEA:35655"/>
        <dbReference type="ChEBI" id="CHEBI:30616"/>
        <dbReference type="ChEBI" id="CHEBI:33019"/>
        <dbReference type="ChEBI" id="CHEBI:71500"/>
        <dbReference type="EC" id="2.7.7.85"/>
    </reaction>
</comment>
<accession>A0A483BE19</accession>
<evidence type="ECO:0000313" key="14">
    <source>
        <dbReference type="EMBL" id="OIM20550.1"/>
    </source>
</evidence>
<name>A0A483BE19_OENOE</name>
<evidence type="ECO:0000256" key="11">
    <source>
        <dbReference type="SAM" id="MobiDB-lite"/>
    </source>
</evidence>
<dbReference type="EMBL" id="WERV01000001">
    <property type="protein sequence ID" value="MDV7714260.1"/>
    <property type="molecule type" value="Genomic_DNA"/>
</dbReference>